<name>A0ABU7MLS2_9BACT</name>
<accession>A0ABU7MLS2</accession>
<evidence type="ECO:0000313" key="1">
    <source>
        <dbReference type="EMBL" id="MEE3928385.1"/>
    </source>
</evidence>
<dbReference type="RefSeq" id="WP_330500797.1">
    <property type="nucleotide sequence ID" value="NZ_JAZDWZ010000006.1"/>
</dbReference>
<proteinExistence type="predicted"/>
<organism evidence="1 2">
    <name type="scientific">Mycoplasmopsis ciconiae</name>
    <dbReference type="NCBI Taxonomy" id="561067"/>
    <lineage>
        <taxon>Bacteria</taxon>
        <taxon>Bacillati</taxon>
        <taxon>Mycoplasmatota</taxon>
        <taxon>Mycoplasmoidales</taxon>
        <taxon>Metamycoplasmataceae</taxon>
        <taxon>Mycoplasmopsis</taxon>
    </lineage>
</organism>
<gene>
    <name evidence="1" type="ORF">V2E24_02225</name>
</gene>
<sequence length="107" mass="12165">MDLMDIKKIFLSSLTMAPGVAKVHPCFVDYSEKESSVEVNTDQQMLDALIVERDNNGFSLKCTISIIHGVNAKNLINDIHKYLMFNLKKINVKHFSLSVYIKGVIYE</sequence>
<protein>
    <recommendedName>
        <fullName evidence="3">Asp23/Gls24 family envelope stress response protein</fullName>
    </recommendedName>
</protein>
<dbReference type="EMBL" id="JAZDWZ010000006">
    <property type="protein sequence ID" value="MEE3928385.1"/>
    <property type="molecule type" value="Genomic_DNA"/>
</dbReference>
<keyword evidence="2" id="KW-1185">Reference proteome</keyword>
<dbReference type="Proteomes" id="UP001344817">
    <property type="component" value="Unassembled WGS sequence"/>
</dbReference>
<evidence type="ECO:0008006" key="3">
    <source>
        <dbReference type="Google" id="ProtNLM"/>
    </source>
</evidence>
<evidence type="ECO:0000313" key="2">
    <source>
        <dbReference type="Proteomes" id="UP001344817"/>
    </source>
</evidence>
<reference evidence="1" key="1">
    <citation type="submission" date="2024-01" db="EMBL/GenBank/DDBJ databases">
        <title>Genome sequence of Mycoplasma ciconiae type strain DSM 25251.</title>
        <authorList>
            <person name="Spergser J."/>
        </authorList>
    </citation>
    <scope>NUCLEOTIDE SEQUENCE [LARGE SCALE GENOMIC DNA]</scope>
    <source>
        <strain evidence="1">DSM 25251</strain>
    </source>
</reference>
<comment type="caution">
    <text evidence="1">The sequence shown here is derived from an EMBL/GenBank/DDBJ whole genome shotgun (WGS) entry which is preliminary data.</text>
</comment>